<name>A0A8H3XFZ8_GIGMA</name>
<gene>
    <name evidence="1" type="ORF">F8M41_001676</name>
</gene>
<proteinExistence type="predicted"/>
<accession>A0A8H3XFZ8</accession>
<sequence length="98" mass="11528">MWCCLLFQPRGGEYYSIKISQFVFTSDGRLRFTKYSQKNDQNSIESDNTGLIIPVPPDFADFQSPIHNFKLYISKRSDDCQSPYLHLRINNKSAYKFF</sequence>
<dbReference type="OrthoDB" id="2445310at2759"/>
<reference evidence="1 2" key="1">
    <citation type="journal article" date="2019" name="Environ. Microbiol.">
        <title>At the nexus of three kingdoms: the genome of the mycorrhizal fungus Gigaspora margarita provides insights into plant, endobacterial and fungal interactions.</title>
        <authorList>
            <person name="Venice F."/>
            <person name="Ghignone S."/>
            <person name="Salvioli di Fossalunga A."/>
            <person name="Amselem J."/>
            <person name="Novero M."/>
            <person name="Xianan X."/>
            <person name="Sedzielewska Toro K."/>
            <person name="Morin E."/>
            <person name="Lipzen A."/>
            <person name="Grigoriev I.V."/>
            <person name="Henrissat B."/>
            <person name="Martin F.M."/>
            <person name="Bonfante P."/>
        </authorList>
    </citation>
    <scope>NUCLEOTIDE SEQUENCE [LARGE SCALE GENOMIC DNA]</scope>
    <source>
        <strain evidence="1 2">BEG34</strain>
    </source>
</reference>
<evidence type="ECO:0000313" key="1">
    <source>
        <dbReference type="EMBL" id="KAF0453752.1"/>
    </source>
</evidence>
<dbReference type="Proteomes" id="UP000439903">
    <property type="component" value="Unassembled WGS sequence"/>
</dbReference>
<evidence type="ECO:0000313" key="2">
    <source>
        <dbReference type="Proteomes" id="UP000439903"/>
    </source>
</evidence>
<comment type="caution">
    <text evidence="1">The sequence shown here is derived from an EMBL/GenBank/DDBJ whole genome shotgun (WGS) entry which is preliminary data.</text>
</comment>
<dbReference type="EMBL" id="WTPW01001136">
    <property type="protein sequence ID" value="KAF0453752.1"/>
    <property type="molecule type" value="Genomic_DNA"/>
</dbReference>
<organism evidence="1 2">
    <name type="scientific">Gigaspora margarita</name>
    <dbReference type="NCBI Taxonomy" id="4874"/>
    <lineage>
        <taxon>Eukaryota</taxon>
        <taxon>Fungi</taxon>
        <taxon>Fungi incertae sedis</taxon>
        <taxon>Mucoromycota</taxon>
        <taxon>Glomeromycotina</taxon>
        <taxon>Glomeromycetes</taxon>
        <taxon>Diversisporales</taxon>
        <taxon>Gigasporaceae</taxon>
        <taxon>Gigaspora</taxon>
    </lineage>
</organism>
<protein>
    <submittedName>
        <fullName evidence="1">Zinc finger mym-type protein 2-like: PROVISIONAL</fullName>
    </submittedName>
</protein>
<dbReference type="AlphaFoldDB" id="A0A8H3XFZ8"/>
<keyword evidence="2" id="KW-1185">Reference proteome</keyword>